<dbReference type="InterPro" id="IPR010093">
    <property type="entry name" value="SinI_DNA-bd"/>
</dbReference>
<evidence type="ECO:0000313" key="3">
    <source>
        <dbReference type="Proteomes" id="UP000037269"/>
    </source>
</evidence>
<dbReference type="AlphaFoldDB" id="A0A0D1XTS4"/>
<protein>
    <recommendedName>
        <fullName evidence="1">Helix-turn-helix domain-containing protein</fullName>
    </recommendedName>
</protein>
<comment type="caution">
    <text evidence="2">The sequence shown here is derived from an EMBL/GenBank/DDBJ whole genome shotgun (WGS) entry which is preliminary data.</text>
</comment>
<feature type="domain" description="Helix-turn-helix" evidence="1">
    <location>
        <begin position="14"/>
        <end position="64"/>
    </location>
</feature>
<proteinExistence type="predicted"/>
<dbReference type="GO" id="GO:0003677">
    <property type="term" value="F:DNA binding"/>
    <property type="evidence" value="ECO:0007669"/>
    <property type="project" value="InterPro"/>
</dbReference>
<evidence type="ECO:0000313" key="2">
    <source>
        <dbReference type="EMBL" id="KON95833.1"/>
    </source>
</evidence>
<dbReference type="PATRIC" id="fig|47500.8.peg.6771"/>
<gene>
    <name evidence="2" type="ORF">AF333_10390</name>
</gene>
<organism evidence="2 3">
    <name type="scientific">Aneurinibacillus migulanus</name>
    <name type="common">Bacillus migulanus</name>
    <dbReference type="NCBI Taxonomy" id="47500"/>
    <lineage>
        <taxon>Bacteria</taxon>
        <taxon>Bacillati</taxon>
        <taxon>Bacillota</taxon>
        <taxon>Bacilli</taxon>
        <taxon>Bacillales</taxon>
        <taxon>Paenibacillaceae</taxon>
        <taxon>Aneurinibacillus group</taxon>
        <taxon>Aneurinibacillus</taxon>
    </lineage>
</organism>
<dbReference type="EMBL" id="LGUG01000004">
    <property type="protein sequence ID" value="KON95833.1"/>
    <property type="molecule type" value="Genomic_DNA"/>
</dbReference>
<dbReference type="Proteomes" id="UP000037269">
    <property type="component" value="Unassembled WGS sequence"/>
</dbReference>
<keyword evidence="3" id="KW-1185">Reference proteome</keyword>
<dbReference type="NCBIfam" id="TIGR01764">
    <property type="entry name" value="excise"/>
    <property type="match status" value="1"/>
</dbReference>
<dbReference type="OrthoDB" id="122388at2"/>
<evidence type="ECO:0000259" key="1">
    <source>
        <dbReference type="Pfam" id="PF12728"/>
    </source>
</evidence>
<dbReference type="STRING" id="47500.AF333_10390"/>
<dbReference type="InterPro" id="IPR041657">
    <property type="entry name" value="HTH_17"/>
</dbReference>
<dbReference type="Pfam" id="PF12728">
    <property type="entry name" value="HTH_17"/>
    <property type="match status" value="1"/>
</dbReference>
<name>A0A0D1XTS4_ANEMI</name>
<sequence length="69" mass="8041">MLEQPKTVEDYPLVLTAKEICEILSISKPTAYELMKRTDFPTLPIPGRIRRVQRDAFFRWMEGQKGETA</sequence>
<accession>A0A0D1XTS4</accession>
<reference evidence="2 3" key="1">
    <citation type="submission" date="2015-07" db="EMBL/GenBank/DDBJ databases">
        <title>Fjat-14205 dsm 2895.</title>
        <authorList>
            <person name="Liu B."/>
            <person name="Wang J."/>
            <person name="Zhu Y."/>
            <person name="Liu G."/>
            <person name="Chen Q."/>
            <person name="Chen Z."/>
            <person name="Lan J."/>
            <person name="Che J."/>
            <person name="Ge C."/>
            <person name="Shi H."/>
            <person name="Pan Z."/>
            <person name="Liu X."/>
        </authorList>
    </citation>
    <scope>NUCLEOTIDE SEQUENCE [LARGE SCALE GENOMIC DNA]</scope>
    <source>
        <strain evidence="2 3">DSM 2895</strain>
    </source>
</reference>